<organism evidence="2 3">
    <name type="scientific">Leptolyngbya foveolarum</name>
    <dbReference type="NCBI Taxonomy" id="47253"/>
    <lineage>
        <taxon>Bacteria</taxon>
        <taxon>Bacillati</taxon>
        <taxon>Cyanobacteriota</taxon>
        <taxon>Cyanophyceae</taxon>
        <taxon>Leptolyngbyales</taxon>
        <taxon>Leptolyngbyaceae</taxon>
        <taxon>Leptolyngbya group</taxon>
        <taxon>Leptolyngbya</taxon>
    </lineage>
</organism>
<comment type="caution">
    <text evidence="2">The sequence shown here is derived from an EMBL/GenBank/DDBJ whole genome shotgun (WGS) entry which is preliminary data.</text>
</comment>
<dbReference type="InterPro" id="IPR024975">
    <property type="entry name" value="NOV_C"/>
</dbReference>
<accession>A0A2W4TJK4</accession>
<evidence type="ECO:0000313" key="2">
    <source>
        <dbReference type="EMBL" id="PZO09356.1"/>
    </source>
</evidence>
<name>A0A2W4TJK4_9CYAN</name>
<feature type="domain" description="Protein NO VEIN C-terminal" evidence="1">
    <location>
        <begin position="583"/>
        <end position="678"/>
    </location>
</feature>
<dbReference type="Proteomes" id="UP000249354">
    <property type="component" value="Unassembled WGS sequence"/>
</dbReference>
<reference evidence="3" key="1">
    <citation type="submission" date="2018-04" db="EMBL/GenBank/DDBJ databases">
        <authorList>
            <person name="Cornet L."/>
        </authorList>
    </citation>
    <scope>NUCLEOTIDE SEQUENCE [LARGE SCALE GENOMIC DNA]</scope>
</reference>
<evidence type="ECO:0000259" key="1">
    <source>
        <dbReference type="Pfam" id="PF13020"/>
    </source>
</evidence>
<dbReference type="EMBL" id="QBMC01000254">
    <property type="protein sequence ID" value="PZO09356.1"/>
    <property type="molecule type" value="Genomic_DNA"/>
</dbReference>
<evidence type="ECO:0000313" key="3">
    <source>
        <dbReference type="Proteomes" id="UP000249354"/>
    </source>
</evidence>
<protein>
    <recommendedName>
        <fullName evidence="1">Protein NO VEIN C-terminal domain-containing protein</fullName>
    </recommendedName>
</protein>
<gene>
    <name evidence="2" type="ORF">DCF25_21685</name>
</gene>
<sequence>MIERSLNLKKASSLLDEKLRENTHRDLRKAVYYLISCYPAQEALEQAPYKFRKQIWQIAKSLDDAVPEPQALSSWIPRLWTECDAWLLKTLVRDLVRIGNLQNLQVALKKDSEDEAASWLSDFLGFLNQDSTWRLFYVEENVLPNQRGLFLSKSHISLDKDIPDEIKDALENIDVDYRSELLDRRIKGFENYPRKLGVSDASDEIDKRLIEKGSLNDPNLRKVVFSLASYFAEEVDADRRKIWELARTFYGENTIAAIQIIPNLDKFKWSQCNHWALRRLCTDAAAQKSLEPLAQHLDTAQDDAIQYLDKLIPFVKEQGRPAFIDDLKIWPNQHGDFCEKKDLKKDGGIDSELKEICNYLTKNDWYASLLLHHKDFARTVELFSSQETELPDAIAKEIDAALKDYAGDRRDRNFVEALRLLFRWSKRQDNKFLKELLPYFHKHKAQLFLDICENQGINDCIFDLMQVDPEKLEALTKLANSADISQADINCFVERHADFKTLEALRVKKAEPESAGEMLKLLEDLGFDSEYLDALLTQQAAQSEIVTTSVEQRVCRVGRRVRTYPQVISFEESHDAADVGFQGEEFVYCKLLAKFGSDRVQWMNEHGEGRFPYDFKVLEEGSEEVAYYIDAKSSRRGEHSSGSIFFSITNAQWDFLKECSNYYIAKVFRALSERPNLQLIKIDLRDELL</sequence>
<proteinExistence type="predicted"/>
<dbReference type="Pfam" id="PF13020">
    <property type="entry name" value="NOV_C"/>
    <property type="match status" value="1"/>
</dbReference>
<reference evidence="2 3" key="2">
    <citation type="submission" date="2018-06" db="EMBL/GenBank/DDBJ databases">
        <title>Metagenomic assembly of (sub)arctic Cyanobacteria and their associated microbiome from non-axenic cultures.</title>
        <authorList>
            <person name="Baurain D."/>
        </authorList>
    </citation>
    <scope>NUCLEOTIDE SEQUENCE [LARGE SCALE GENOMIC DNA]</scope>
    <source>
        <strain evidence="2">ULC129bin1</strain>
    </source>
</reference>
<dbReference type="AlphaFoldDB" id="A0A2W4TJK4"/>